<dbReference type="AlphaFoldDB" id="A0A673VGC4"/>
<feature type="compositionally biased region" description="Gly residues" evidence="2">
    <location>
        <begin position="421"/>
        <end position="437"/>
    </location>
</feature>
<name>A0A673VGC4_SURSU</name>
<reference evidence="3" key="3">
    <citation type="submission" date="2025-09" db="UniProtKB">
        <authorList>
            <consortium name="Ensembl"/>
        </authorList>
    </citation>
    <scope>IDENTIFICATION</scope>
</reference>
<evidence type="ECO:0000313" key="3">
    <source>
        <dbReference type="Ensembl" id="ENSSSUP00005032802.1"/>
    </source>
</evidence>
<gene>
    <name evidence="3" type="primary">LOC115297564</name>
</gene>
<feature type="compositionally biased region" description="Acidic residues" evidence="2">
    <location>
        <begin position="176"/>
        <end position="189"/>
    </location>
</feature>
<feature type="compositionally biased region" description="Low complexity" evidence="2">
    <location>
        <begin position="122"/>
        <end position="139"/>
    </location>
</feature>
<dbReference type="Ensembl" id="ENSSSUT00005037420.1">
    <property type="protein sequence ID" value="ENSSSUP00005032802.1"/>
    <property type="gene ID" value="ENSSSUG00005021038.1"/>
</dbReference>
<evidence type="ECO:0000256" key="2">
    <source>
        <dbReference type="SAM" id="MobiDB-lite"/>
    </source>
</evidence>
<evidence type="ECO:0008006" key="5">
    <source>
        <dbReference type="Google" id="ProtNLM"/>
    </source>
</evidence>
<feature type="region of interest" description="Disordered" evidence="2">
    <location>
        <begin position="114"/>
        <end position="140"/>
    </location>
</feature>
<dbReference type="PANTHER" id="PTHR31156">
    <property type="entry name" value="WBSCR19-LIKE PROTEIN"/>
    <property type="match status" value="1"/>
</dbReference>
<dbReference type="Pfam" id="PF11357">
    <property type="entry name" value="Spy1"/>
    <property type="match status" value="1"/>
</dbReference>
<comment type="similarity">
    <text evidence="1">Belongs to the Speedy/Ringo family.</text>
</comment>
<reference evidence="3" key="2">
    <citation type="submission" date="2025-08" db="UniProtKB">
        <authorList>
            <consortium name="Ensembl"/>
        </authorList>
    </citation>
    <scope>IDENTIFICATION</scope>
</reference>
<dbReference type="Proteomes" id="UP000472268">
    <property type="component" value="Chromosome 8"/>
</dbReference>
<keyword evidence="4" id="KW-1185">Reference proteome</keyword>
<feature type="region of interest" description="Disordered" evidence="2">
    <location>
        <begin position="152"/>
        <end position="195"/>
    </location>
</feature>
<sequence>MEGAGIGCGAVPAPEVGCGGPAEARGVLYPRLQSGHPTGSYPCFPSDALPGLNDQRHQRLPTIPIGRARLRSAWQRRWTAVSSQLFFTPGFSPAWSRDNGLVFPLNSGDGFHPKSLGEIMASSEPGSQSEEQSPQSSTSAQYPLEVVVVVNQETPGPSGPHSLPPSHGWKRRREESDEEEEEEEKEEETAPQAEDTWVVDSLYGLKMKLKRRRVSSVLTEHHEVFTRGLGDPWRRFCPREKKAWFQSECSSCPSARQPPPRPDSANCPRGSFILLFTLQGPHTNPVVLPNLTSTCLLFTEDPVIKKFLAWDKHLRLSDKYLLSMVIAYFSRAGLFSWQYQQIHFFIALYLASDMEEDNQAPKQAIFSFLYGRNRFQRPLFHKLRFQFLRSMRWRTRVTREECEEVDRLWGPGAGSAPWEGQGHGGTGRRIGEGSWAGGMEGRPPGGCVLRHWLAVFQIQAFDPELWVWGRDRTLLPEESARTMEA</sequence>
<feature type="compositionally biased region" description="Low complexity" evidence="2">
    <location>
        <begin position="155"/>
        <end position="167"/>
    </location>
</feature>
<protein>
    <recommendedName>
        <fullName evidence="5">Speedy/RINGO cell cycle regulator family member E4</fullName>
    </recommendedName>
</protein>
<feature type="region of interest" description="Disordered" evidence="2">
    <location>
        <begin position="413"/>
        <end position="437"/>
    </location>
</feature>
<organism evidence="3 4">
    <name type="scientific">Suricata suricatta</name>
    <name type="common">Meerkat</name>
    <dbReference type="NCBI Taxonomy" id="37032"/>
    <lineage>
        <taxon>Eukaryota</taxon>
        <taxon>Metazoa</taxon>
        <taxon>Chordata</taxon>
        <taxon>Craniata</taxon>
        <taxon>Vertebrata</taxon>
        <taxon>Euteleostomi</taxon>
        <taxon>Mammalia</taxon>
        <taxon>Eutheria</taxon>
        <taxon>Laurasiatheria</taxon>
        <taxon>Carnivora</taxon>
        <taxon>Feliformia</taxon>
        <taxon>Herpestidae</taxon>
        <taxon>Suricata</taxon>
    </lineage>
</organism>
<proteinExistence type="inferred from homology"/>
<reference evidence="3 4" key="1">
    <citation type="submission" date="2019-05" db="EMBL/GenBank/DDBJ databases">
        <title>A Chromosome-scale Meerkat (S. suricatta) Genome Assembly.</title>
        <authorList>
            <person name="Dudchenko O."/>
            <person name="Lieberman Aiden E."/>
            <person name="Tung J."/>
            <person name="Barreiro L.B."/>
            <person name="Clutton-Brock T.H."/>
        </authorList>
    </citation>
    <scope>NUCLEOTIDE SEQUENCE [LARGE SCALE GENOMIC DNA]</scope>
</reference>
<evidence type="ECO:0000313" key="4">
    <source>
        <dbReference type="Proteomes" id="UP000472268"/>
    </source>
</evidence>
<evidence type="ECO:0000256" key="1">
    <source>
        <dbReference type="ARBA" id="ARBA00010932"/>
    </source>
</evidence>
<dbReference type="InterPro" id="IPR057742">
    <property type="entry name" value="Speedy_E"/>
</dbReference>
<accession>A0A673VGC4</accession>
<dbReference type="GO" id="GO:0019901">
    <property type="term" value="F:protein kinase binding"/>
    <property type="evidence" value="ECO:0007669"/>
    <property type="project" value="InterPro"/>
</dbReference>
<dbReference type="InterPro" id="IPR020984">
    <property type="entry name" value="Speedy"/>
</dbReference>